<gene>
    <name evidence="1" type="ORF">ACFFU1_16735</name>
</gene>
<dbReference type="EMBL" id="JBHMFA010000017">
    <property type="protein sequence ID" value="MFB9106557.1"/>
    <property type="molecule type" value="Genomic_DNA"/>
</dbReference>
<evidence type="ECO:0000313" key="2">
    <source>
        <dbReference type="Proteomes" id="UP001589590"/>
    </source>
</evidence>
<proteinExistence type="predicted"/>
<name>A0ABV5H3S2_9FLAO</name>
<sequence>MTLTAIKKNKNNSFLPSEQVKTILQEKGMLKVFNYSDYEYFKSQVKKEFNKSYAIAELFISENLGVNESDLNEYIF</sequence>
<protein>
    <submittedName>
        <fullName evidence="1">Uncharacterized protein</fullName>
    </submittedName>
</protein>
<keyword evidence="2" id="KW-1185">Reference proteome</keyword>
<evidence type="ECO:0000313" key="1">
    <source>
        <dbReference type="EMBL" id="MFB9106557.1"/>
    </source>
</evidence>
<reference evidence="1 2" key="1">
    <citation type="submission" date="2024-09" db="EMBL/GenBank/DDBJ databases">
        <authorList>
            <person name="Sun Q."/>
            <person name="Mori K."/>
        </authorList>
    </citation>
    <scope>NUCLEOTIDE SEQUENCE [LARGE SCALE GENOMIC DNA]</scope>
    <source>
        <strain evidence="1 2">CECT 8300</strain>
    </source>
</reference>
<dbReference type="Proteomes" id="UP001589590">
    <property type="component" value="Unassembled WGS sequence"/>
</dbReference>
<comment type="caution">
    <text evidence="1">The sequence shown here is derived from an EMBL/GenBank/DDBJ whole genome shotgun (WGS) entry which is preliminary data.</text>
</comment>
<accession>A0ABV5H3S2</accession>
<organism evidence="1 2">
    <name type="scientific">Algibacter miyuki</name>
    <dbReference type="NCBI Taxonomy" id="1306933"/>
    <lineage>
        <taxon>Bacteria</taxon>
        <taxon>Pseudomonadati</taxon>
        <taxon>Bacteroidota</taxon>
        <taxon>Flavobacteriia</taxon>
        <taxon>Flavobacteriales</taxon>
        <taxon>Flavobacteriaceae</taxon>
        <taxon>Algibacter</taxon>
    </lineage>
</organism>
<dbReference type="RefSeq" id="WP_290270632.1">
    <property type="nucleotide sequence ID" value="NZ_JAUFQP010000010.1"/>
</dbReference>